<dbReference type="RefSeq" id="WP_093855310.1">
    <property type="nucleotide sequence ID" value="NZ_BJVZ01000018.1"/>
</dbReference>
<dbReference type="AlphaFoldDB" id="A0A1G9WM79"/>
<dbReference type="InterPro" id="IPR008930">
    <property type="entry name" value="Terpenoid_cyclase/PrenylTrfase"/>
</dbReference>
<gene>
    <name evidence="1" type="ORF">SAMN05216498_0798</name>
</gene>
<dbReference type="EMBL" id="FNIG01000001">
    <property type="protein sequence ID" value="SDM85363.1"/>
    <property type="molecule type" value="Genomic_DNA"/>
</dbReference>
<dbReference type="SUPFAM" id="SSF48239">
    <property type="entry name" value="Terpenoid cyclases/Protein prenyltransferases"/>
    <property type="match status" value="1"/>
</dbReference>
<dbReference type="OrthoDB" id="3286086at2"/>
<dbReference type="Gene3D" id="1.50.10.20">
    <property type="match status" value="1"/>
</dbReference>
<evidence type="ECO:0000313" key="2">
    <source>
        <dbReference type="Proteomes" id="UP000199334"/>
    </source>
</evidence>
<keyword evidence="2" id="KW-1185">Reference proteome</keyword>
<evidence type="ECO:0008006" key="3">
    <source>
        <dbReference type="Google" id="ProtNLM"/>
    </source>
</evidence>
<name>A0A1G9WM79_9BACI</name>
<accession>A0A1G9WM79</accession>
<sequence length="311" mass="36364">MKISNQTFQKSSAWVKRNARSLDVARWEYFFENGTKEQVIKYLSAFQNDDGGFGHGIEPDFWTPQSSPMSTWAAGQILMDIEADKNDKIVQSMVDYLTKTYHEDSGMWDSAIPENNDHPHAPWWGWDEDVQKNWMFNPSAELAAFLVHWSEVESEASQIGWASIEKAVDHLMASDEMDHHEINNFQQLVRIVEPYEETFNAKLAYTYEDVTEKVMSLAEICVEKDPSKWATDYLPLPLDFISGPDDALYERMEALVEQNINFYLERITDEGIWDISWDWGMYPEEYSIARRYWQGILTVDRYKALKTFGWL</sequence>
<dbReference type="STRING" id="237069.SAMN05216498_0798"/>
<dbReference type="Proteomes" id="UP000199334">
    <property type="component" value="Unassembled WGS sequence"/>
</dbReference>
<reference evidence="1 2" key="1">
    <citation type="submission" date="2016-10" db="EMBL/GenBank/DDBJ databases">
        <authorList>
            <person name="de Groot N.N."/>
        </authorList>
    </citation>
    <scope>NUCLEOTIDE SEQUENCE [LARGE SCALE GENOMIC DNA]</scope>
    <source>
        <strain evidence="1 2">CGMCC 1.3442</strain>
    </source>
</reference>
<proteinExistence type="predicted"/>
<organism evidence="1 2">
    <name type="scientific">Tenuibacillus multivorans</name>
    <dbReference type="NCBI Taxonomy" id="237069"/>
    <lineage>
        <taxon>Bacteria</taxon>
        <taxon>Bacillati</taxon>
        <taxon>Bacillota</taxon>
        <taxon>Bacilli</taxon>
        <taxon>Bacillales</taxon>
        <taxon>Bacillaceae</taxon>
        <taxon>Tenuibacillus</taxon>
    </lineage>
</organism>
<evidence type="ECO:0000313" key="1">
    <source>
        <dbReference type="EMBL" id="SDM85363.1"/>
    </source>
</evidence>
<protein>
    <recommendedName>
        <fullName evidence="3">Prenyltransferase and squalene oxidase repeat-containing protein</fullName>
    </recommendedName>
</protein>